<keyword evidence="2" id="KW-0732">Signal</keyword>
<feature type="signal peptide" evidence="2">
    <location>
        <begin position="1"/>
        <end position="27"/>
    </location>
</feature>
<feature type="chain" id="PRO_5044878867" evidence="2">
    <location>
        <begin position="28"/>
        <end position="140"/>
    </location>
</feature>
<evidence type="ECO:0000313" key="4">
    <source>
        <dbReference type="Proteomes" id="UP001603857"/>
    </source>
</evidence>
<reference evidence="3 4" key="1">
    <citation type="submission" date="2024-08" db="EMBL/GenBank/DDBJ databases">
        <title>Insights into the chromosomal genome structure of Flemingia macrophylla.</title>
        <authorList>
            <person name="Ding Y."/>
            <person name="Zhao Y."/>
            <person name="Bi W."/>
            <person name="Wu M."/>
            <person name="Zhao G."/>
            <person name="Gong Y."/>
            <person name="Li W."/>
            <person name="Zhang P."/>
        </authorList>
    </citation>
    <scope>NUCLEOTIDE SEQUENCE [LARGE SCALE GENOMIC DNA]</scope>
    <source>
        <strain evidence="3">DYQJB</strain>
        <tissue evidence="3">Leaf</tissue>
    </source>
</reference>
<feature type="region of interest" description="Disordered" evidence="1">
    <location>
        <begin position="109"/>
        <end position="140"/>
    </location>
</feature>
<comment type="caution">
    <text evidence="3">The sequence shown here is derived from an EMBL/GenBank/DDBJ whole genome shotgun (WGS) entry which is preliminary data.</text>
</comment>
<organism evidence="3 4">
    <name type="scientific">Flemingia macrophylla</name>
    <dbReference type="NCBI Taxonomy" id="520843"/>
    <lineage>
        <taxon>Eukaryota</taxon>
        <taxon>Viridiplantae</taxon>
        <taxon>Streptophyta</taxon>
        <taxon>Embryophyta</taxon>
        <taxon>Tracheophyta</taxon>
        <taxon>Spermatophyta</taxon>
        <taxon>Magnoliopsida</taxon>
        <taxon>eudicotyledons</taxon>
        <taxon>Gunneridae</taxon>
        <taxon>Pentapetalae</taxon>
        <taxon>rosids</taxon>
        <taxon>fabids</taxon>
        <taxon>Fabales</taxon>
        <taxon>Fabaceae</taxon>
        <taxon>Papilionoideae</taxon>
        <taxon>50 kb inversion clade</taxon>
        <taxon>NPAAA clade</taxon>
        <taxon>indigoferoid/millettioid clade</taxon>
        <taxon>Phaseoleae</taxon>
        <taxon>Flemingia</taxon>
    </lineage>
</organism>
<name>A0ABD1LVF3_9FABA</name>
<evidence type="ECO:0000256" key="1">
    <source>
        <dbReference type="SAM" id="MobiDB-lite"/>
    </source>
</evidence>
<dbReference type="AlphaFoldDB" id="A0ABD1LVF3"/>
<feature type="compositionally biased region" description="Low complexity" evidence="1">
    <location>
        <begin position="109"/>
        <end position="125"/>
    </location>
</feature>
<keyword evidence="4" id="KW-1185">Reference proteome</keyword>
<accession>A0ABD1LVF3</accession>
<protein>
    <submittedName>
        <fullName evidence="3">Uncharacterized protein</fullName>
    </submittedName>
</protein>
<proteinExistence type="predicted"/>
<evidence type="ECO:0000313" key="3">
    <source>
        <dbReference type="EMBL" id="KAL2327496.1"/>
    </source>
</evidence>
<evidence type="ECO:0000256" key="2">
    <source>
        <dbReference type="SAM" id="SignalP"/>
    </source>
</evidence>
<sequence>MAFNFPHLQLITLVLVLLQCNIQSSCARRSLLRENKPPTRHFVTEFSPLFQNPNFVPNNPLLPTLPPIPTFPTPIGGFLNPPTFSLPPLPPLPKLPHLPSLPIFRPGIPSTMPSFPRTPSRSSSPLGLAHSIPHGENANP</sequence>
<gene>
    <name evidence="3" type="ORF">Fmac_020923</name>
</gene>
<dbReference type="Proteomes" id="UP001603857">
    <property type="component" value="Unassembled WGS sequence"/>
</dbReference>
<dbReference type="EMBL" id="JBGMDY010000007">
    <property type="protein sequence ID" value="KAL2327496.1"/>
    <property type="molecule type" value="Genomic_DNA"/>
</dbReference>